<dbReference type="Proteomes" id="UP000308838">
    <property type="component" value="Unassembled WGS sequence"/>
</dbReference>
<organism evidence="2 3">
    <name type="scientific">Campylobacter estrildidarum</name>
    <dbReference type="NCBI Taxonomy" id="2510189"/>
    <lineage>
        <taxon>Bacteria</taxon>
        <taxon>Pseudomonadati</taxon>
        <taxon>Campylobacterota</taxon>
        <taxon>Epsilonproteobacteria</taxon>
        <taxon>Campylobacterales</taxon>
        <taxon>Campylobacteraceae</taxon>
        <taxon>Campylobacter</taxon>
    </lineage>
</organism>
<proteinExistence type="predicted"/>
<feature type="domain" description="Carrier" evidence="1">
    <location>
        <begin position="6"/>
        <end position="69"/>
    </location>
</feature>
<dbReference type="AlphaFoldDB" id="A0A4U7BG49"/>
<dbReference type="RefSeq" id="WP_137621274.1">
    <property type="nucleotide sequence ID" value="NZ_NXLZ01000017.1"/>
</dbReference>
<evidence type="ECO:0000313" key="2">
    <source>
        <dbReference type="EMBL" id="TKX28700.1"/>
    </source>
</evidence>
<reference evidence="2 3" key="1">
    <citation type="submission" date="2018-05" db="EMBL/GenBank/DDBJ databases">
        <title>Novel Campyloabacter and Helicobacter Species and Strains.</title>
        <authorList>
            <person name="Mannion A.J."/>
            <person name="Shen Z."/>
            <person name="Fox J.G."/>
        </authorList>
    </citation>
    <scope>NUCLEOTIDE SEQUENCE [LARGE SCALE GENOMIC DNA]</scope>
    <source>
        <strain evidence="3">MIT17-664</strain>
    </source>
</reference>
<dbReference type="Pfam" id="PF00550">
    <property type="entry name" value="PP-binding"/>
    <property type="match status" value="1"/>
</dbReference>
<comment type="caution">
    <text evidence="2">The sequence shown here is derived from an EMBL/GenBank/DDBJ whole genome shotgun (WGS) entry which is preliminary data.</text>
</comment>
<dbReference type="InterPro" id="IPR036736">
    <property type="entry name" value="ACP-like_sf"/>
</dbReference>
<dbReference type="Gene3D" id="1.10.1200.10">
    <property type="entry name" value="ACP-like"/>
    <property type="match status" value="1"/>
</dbReference>
<gene>
    <name evidence="2" type="ORF">CQA69_08105</name>
</gene>
<evidence type="ECO:0000259" key="1">
    <source>
        <dbReference type="Pfam" id="PF00550"/>
    </source>
</evidence>
<dbReference type="OrthoDB" id="7173746at2"/>
<dbReference type="EMBL" id="NXLZ01000017">
    <property type="protein sequence ID" value="TKX28700.1"/>
    <property type="molecule type" value="Genomic_DNA"/>
</dbReference>
<sequence>MDKKEFLKAIAEILMTDENNLKEETELNFFSDFDSIAALEISMLYEKKLNIEVFPMEIKKKKTIKDLLELGKFI</sequence>
<dbReference type="SUPFAM" id="SSF47336">
    <property type="entry name" value="ACP-like"/>
    <property type="match status" value="1"/>
</dbReference>
<name>A0A4U7BG49_9BACT</name>
<keyword evidence="3" id="KW-1185">Reference proteome</keyword>
<dbReference type="InterPro" id="IPR009081">
    <property type="entry name" value="PP-bd_ACP"/>
</dbReference>
<protein>
    <recommendedName>
        <fullName evidence="1">Carrier domain-containing protein</fullName>
    </recommendedName>
</protein>
<accession>A0A4U7BG49</accession>
<evidence type="ECO:0000313" key="3">
    <source>
        <dbReference type="Proteomes" id="UP000308838"/>
    </source>
</evidence>